<gene>
    <name evidence="1" type="ORF">RPERSI_LOCUS20047</name>
</gene>
<comment type="caution">
    <text evidence="1">The sequence shown here is derived from an EMBL/GenBank/DDBJ whole genome shotgun (WGS) entry which is preliminary data.</text>
</comment>
<organism evidence="1 2">
    <name type="scientific">Racocetra persica</name>
    <dbReference type="NCBI Taxonomy" id="160502"/>
    <lineage>
        <taxon>Eukaryota</taxon>
        <taxon>Fungi</taxon>
        <taxon>Fungi incertae sedis</taxon>
        <taxon>Mucoromycota</taxon>
        <taxon>Glomeromycotina</taxon>
        <taxon>Glomeromycetes</taxon>
        <taxon>Diversisporales</taxon>
        <taxon>Gigasporaceae</taxon>
        <taxon>Racocetra</taxon>
    </lineage>
</organism>
<keyword evidence="2" id="KW-1185">Reference proteome</keyword>
<evidence type="ECO:0000313" key="2">
    <source>
        <dbReference type="Proteomes" id="UP000789920"/>
    </source>
</evidence>
<protein>
    <submittedName>
        <fullName evidence="1">36702_t:CDS:1</fullName>
    </submittedName>
</protein>
<dbReference type="EMBL" id="CAJVQC010055914">
    <property type="protein sequence ID" value="CAG8795864.1"/>
    <property type="molecule type" value="Genomic_DNA"/>
</dbReference>
<accession>A0ACA9RJ47</accession>
<feature type="non-terminal residue" evidence="1">
    <location>
        <position position="54"/>
    </location>
</feature>
<reference evidence="1" key="1">
    <citation type="submission" date="2021-06" db="EMBL/GenBank/DDBJ databases">
        <authorList>
            <person name="Kallberg Y."/>
            <person name="Tangrot J."/>
            <person name="Rosling A."/>
        </authorList>
    </citation>
    <scope>NUCLEOTIDE SEQUENCE</scope>
    <source>
        <strain evidence="1">MA461A</strain>
    </source>
</reference>
<name>A0ACA9RJ47_9GLOM</name>
<evidence type="ECO:0000313" key="1">
    <source>
        <dbReference type="EMBL" id="CAG8795864.1"/>
    </source>
</evidence>
<proteinExistence type="predicted"/>
<dbReference type="Proteomes" id="UP000789920">
    <property type="component" value="Unassembled WGS sequence"/>
</dbReference>
<sequence length="54" mass="6072">MFDDSDKLVPLESQPINFPVFAILSNNTLLLAQPETVNSWSLLAEELPRIAMNQ</sequence>